<feature type="region of interest" description="Disordered" evidence="6">
    <location>
        <begin position="482"/>
        <end position="590"/>
    </location>
</feature>
<protein>
    <submittedName>
        <fullName evidence="9">Band 4.1-like protein 3 isoform X26</fullName>
    </submittedName>
</protein>
<feature type="region of interest" description="Disordered" evidence="6">
    <location>
        <begin position="1"/>
        <end position="69"/>
    </location>
</feature>
<dbReference type="PANTHER" id="PTHR23280:SF20">
    <property type="entry name" value="BAND 4.1-LIKE PROTEIN 3"/>
    <property type="match status" value="1"/>
</dbReference>
<dbReference type="InterPro" id="IPR019749">
    <property type="entry name" value="Band_41_domain"/>
</dbReference>
<dbReference type="Pfam" id="PF04382">
    <property type="entry name" value="SAB"/>
    <property type="match status" value="1"/>
</dbReference>
<dbReference type="Pfam" id="PF05902">
    <property type="entry name" value="4_1_CTD"/>
    <property type="match status" value="1"/>
</dbReference>
<dbReference type="GeneID" id="112925273"/>
<evidence type="ECO:0000256" key="1">
    <source>
        <dbReference type="ARBA" id="ARBA00004245"/>
    </source>
</evidence>
<keyword evidence="4" id="KW-0009">Actin-binding</keyword>
<comment type="subcellular location">
    <subcellularLocation>
        <location evidence="1">Cytoplasm</location>
        <location evidence="1">Cytoskeleton</location>
    </subcellularLocation>
</comment>
<keyword evidence="5" id="KW-0206">Cytoskeleton</keyword>
<dbReference type="Gene3D" id="2.30.29.30">
    <property type="entry name" value="Pleckstrin-homology domain (PH domain)/Phosphotyrosine-binding domain (PTB)"/>
    <property type="match status" value="1"/>
</dbReference>
<dbReference type="Pfam" id="PF09379">
    <property type="entry name" value="FERM_N"/>
    <property type="match status" value="1"/>
</dbReference>
<keyword evidence="3" id="KW-0597">Phosphoprotein</keyword>
<dbReference type="PRINTS" id="PR00935">
    <property type="entry name" value="BAND41"/>
</dbReference>
<feature type="domain" description="FERM" evidence="7">
    <location>
        <begin position="112"/>
        <end position="393"/>
    </location>
</feature>
<dbReference type="SUPFAM" id="SSF54236">
    <property type="entry name" value="Ubiquitin-like"/>
    <property type="match status" value="1"/>
</dbReference>
<reference evidence="9" key="1">
    <citation type="submission" date="2025-08" db="UniProtKB">
        <authorList>
            <consortium name="RefSeq"/>
        </authorList>
    </citation>
    <scope>IDENTIFICATION</scope>
    <source>
        <tissue evidence="9">Cell line</tissue>
    </source>
</reference>
<proteinExistence type="predicted"/>
<feature type="region of interest" description="Disordered" evidence="6">
    <location>
        <begin position="932"/>
        <end position="958"/>
    </location>
</feature>
<sequence length="1138" mass="126126">MTTESGSDSESKPEQEAEPQEAAGAQGPVGAPQGPGPEPSGEEQHQVLEQFEAAAHSTPVRKEVTDKEREFAAGAAKQLEYQQLEDDKLSQKSSSSKLSRSPLKIVKKPKSMQCKVILLDGSEYTCDVEKRSRGQVLFDKVCEHLNLLEKDYFGLTYRDAENQKNWLDPAKEIKKQIRSGAWHFSFNVKFYPPDPAQLSEDITRYYLCLQLRDDIVSGRLPCSFVTLALLGSYTVQSELGDYDPDECGNDYISEFRFAPNHTKELEDKVIELHKSHRGMTPAEAEMHFLENAKKLSMYGVDLHHAKDSEGVEIMLGVCASGLLIYRDRLRINRFAWPKVLKISYKRNNFYIKIRPGEFEQFESTIGFKLPNHRAAKRLWKVCVEHHTFFRLLLPEAPPKKFLTLGSKFRYSGRTQAQTRRASALIDRPAPYFERSSSKRYTMSRSLDGASVNENHEIYMKDSVSAAEVGTGQYATTKGISQTNLITTVTPEKKAEEERDEEEDRRKKVEEATPVTAARHEGKSPGLGTDSCPPSPPSAHRPPASSPELRRRCKENDCHPLGLEPAKGTVRVHGEPTLDSDHKGKPSLGDQDVAFSYKPQPGKGTTLFSFSLQLPESFPSLLDDDGYLSFPNLSETNLLPQSLQHYLPIRSPSLVPCFLFIFFFLLSASFSVPYALTLSFPLAMCLCYLEPKAASLSASLDNDPSDSSEEETDSERTDTAADGETTATESDQEEDAELKAQNSLIKRIKGENVYVKHSNLMLEELDKTQDDLMKHQTNISELKRTFLETSTDTAITNEWEKRLSTSPVRLAARQEDAPMIEPLVPEETKQSSSEKLMDGSEIFSLLESARKPTEFIGGVTSTSQSWVQKTETKTESSKTDTETSHLAPSPQPLSTEKVVQETVLVEERHVMNVHASGDASYVAGDDMDAATQAASADASGLKGKEGSALPEGAKEEKGQVADKAVLEQEETATASHEPEEEQSTTIHIPETREQKPHFESSTVKTESLSFGSVSPGGVKLEISTKEVPVVHTETKTITYESSQVDAGADLEPGVLMSAQTITSETTSTTTTTHITKTVKGGISETRIEKRIVITGDADIDHDQALAQAIKEAKEQHPDMSVTKVVVHKETEITPEDGED</sequence>
<evidence type="ECO:0000256" key="2">
    <source>
        <dbReference type="ARBA" id="ARBA00022490"/>
    </source>
</evidence>
<dbReference type="PROSITE" id="PS00661">
    <property type="entry name" value="FERM_2"/>
    <property type="match status" value="1"/>
</dbReference>
<dbReference type="PROSITE" id="PS00660">
    <property type="entry name" value="FERM_1"/>
    <property type="match status" value="1"/>
</dbReference>
<dbReference type="SUPFAM" id="SSF50729">
    <property type="entry name" value="PH domain-like"/>
    <property type="match status" value="1"/>
</dbReference>
<evidence type="ECO:0000256" key="6">
    <source>
        <dbReference type="SAM" id="MobiDB-lite"/>
    </source>
</evidence>
<dbReference type="PROSITE" id="PS50057">
    <property type="entry name" value="FERM_3"/>
    <property type="match status" value="1"/>
</dbReference>
<name>A0ABM4YLC1_VULVU</name>
<feature type="compositionally biased region" description="Acidic residues" evidence="6">
    <location>
        <begin position="702"/>
        <end position="712"/>
    </location>
</feature>
<evidence type="ECO:0000256" key="4">
    <source>
        <dbReference type="ARBA" id="ARBA00023203"/>
    </source>
</evidence>
<feature type="compositionally biased region" description="Low complexity" evidence="6">
    <location>
        <begin position="719"/>
        <end position="728"/>
    </location>
</feature>
<dbReference type="SMART" id="SM01195">
    <property type="entry name" value="FA"/>
    <property type="match status" value="1"/>
</dbReference>
<keyword evidence="2" id="KW-0963">Cytoplasm</keyword>
<gene>
    <name evidence="9" type="primary">EPB41L3</name>
</gene>
<dbReference type="InterPro" id="IPR030691">
    <property type="entry name" value="Band4.1-L3_FERM_F1"/>
</dbReference>
<dbReference type="InterPro" id="IPR029071">
    <property type="entry name" value="Ubiquitin-like_domsf"/>
</dbReference>
<dbReference type="InterPro" id="IPR019747">
    <property type="entry name" value="FERM_CS"/>
</dbReference>
<dbReference type="CDD" id="cd17203">
    <property type="entry name" value="FERM_F1_EPB41L3"/>
    <property type="match status" value="1"/>
</dbReference>
<feature type="compositionally biased region" description="Low complexity" evidence="6">
    <location>
        <begin position="20"/>
        <end position="32"/>
    </location>
</feature>
<accession>A0ABM4YLC1</accession>
<dbReference type="InterPro" id="IPR000798">
    <property type="entry name" value="Ez/rad/moesin-like"/>
</dbReference>
<dbReference type="InterPro" id="IPR008379">
    <property type="entry name" value="Band_4.1_C"/>
</dbReference>
<dbReference type="Pfam" id="PF09380">
    <property type="entry name" value="FERM_C"/>
    <property type="match status" value="1"/>
</dbReference>
<dbReference type="InterPro" id="IPR007477">
    <property type="entry name" value="SAB_dom"/>
</dbReference>
<feature type="compositionally biased region" description="Basic and acidic residues" evidence="6">
    <location>
        <begin position="547"/>
        <end position="557"/>
    </location>
</feature>
<dbReference type="InterPro" id="IPR014847">
    <property type="entry name" value="FA"/>
</dbReference>
<dbReference type="InterPro" id="IPR011993">
    <property type="entry name" value="PH-like_dom_sf"/>
</dbReference>
<dbReference type="InterPro" id="IPR035963">
    <property type="entry name" value="FERM_2"/>
</dbReference>
<feature type="compositionally biased region" description="Basic and acidic residues" evidence="6">
    <location>
        <begin position="571"/>
        <end position="583"/>
    </location>
</feature>
<dbReference type="PIRSF" id="PIRSF002304">
    <property type="entry name" value="Membrane_skeletal_4_1"/>
    <property type="match status" value="1"/>
</dbReference>
<dbReference type="SMART" id="SM01196">
    <property type="entry name" value="FERM_C"/>
    <property type="match status" value="1"/>
</dbReference>
<dbReference type="CDD" id="cd13184">
    <property type="entry name" value="FERM_C_4_1_family"/>
    <property type="match status" value="1"/>
</dbReference>
<dbReference type="RefSeq" id="XP_072591074.1">
    <property type="nucleotide sequence ID" value="XM_072734973.1"/>
</dbReference>
<organism evidence="8 9">
    <name type="scientific">Vulpes vulpes</name>
    <name type="common">Red fox</name>
    <dbReference type="NCBI Taxonomy" id="9627"/>
    <lineage>
        <taxon>Eukaryota</taxon>
        <taxon>Metazoa</taxon>
        <taxon>Chordata</taxon>
        <taxon>Craniata</taxon>
        <taxon>Vertebrata</taxon>
        <taxon>Euteleostomi</taxon>
        <taxon>Mammalia</taxon>
        <taxon>Eutheria</taxon>
        <taxon>Laurasiatheria</taxon>
        <taxon>Carnivora</taxon>
        <taxon>Caniformia</taxon>
        <taxon>Canidae</taxon>
        <taxon>Vulpes</taxon>
    </lineage>
</organism>
<dbReference type="Pfam" id="PF00373">
    <property type="entry name" value="FERM_M"/>
    <property type="match status" value="1"/>
</dbReference>
<dbReference type="PRINTS" id="PR00661">
    <property type="entry name" value="ERMFAMILY"/>
</dbReference>
<feature type="region of interest" description="Disordered" evidence="6">
    <location>
        <begin position="992"/>
        <end position="1013"/>
    </location>
</feature>
<dbReference type="InterPro" id="IPR014352">
    <property type="entry name" value="FERM/acyl-CoA-bd_prot_sf"/>
</dbReference>
<evidence type="ECO:0000259" key="7">
    <source>
        <dbReference type="PROSITE" id="PS50057"/>
    </source>
</evidence>
<dbReference type="InterPro" id="IPR018980">
    <property type="entry name" value="FERM_PH-like_C"/>
</dbReference>
<feature type="compositionally biased region" description="Basic and acidic residues" evidence="6">
    <location>
        <begin position="60"/>
        <end position="69"/>
    </location>
</feature>
<evidence type="ECO:0000256" key="3">
    <source>
        <dbReference type="ARBA" id="ARBA00022553"/>
    </source>
</evidence>
<dbReference type="Gene3D" id="3.10.20.90">
    <property type="entry name" value="Phosphatidylinositol 3-kinase Catalytic Subunit, Chain A, domain 1"/>
    <property type="match status" value="1"/>
</dbReference>
<evidence type="ECO:0000313" key="8">
    <source>
        <dbReference type="Proteomes" id="UP001652641"/>
    </source>
</evidence>
<feature type="region of interest" description="Disordered" evidence="6">
    <location>
        <begin position="861"/>
        <end position="893"/>
    </location>
</feature>
<dbReference type="CDD" id="cd14473">
    <property type="entry name" value="FERM_B-lobe"/>
    <property type="match status" value="1"/>
</dbReference>
<dbReference type="InterPro" id="IPR019748">
    <property type="entry name" value="FERM_central"/>
</dbReference>
<dbReference type="Gene3D" id="1.20.80.10">
    <property type="match status" value="1"/>
</dbReference>
<dbReference type="Pfam" id="PF08736">
    <property type="entry name" value="FA"/>
    <property type="match status" value="1"/>
</dbReference>
<dbReference type="InterPro" id="IPR018979">
    <property type="entry name" value="FERM_N"/>
</dbReference>
<keyword evidence="8" id="KW-1185">Reference proteome</keyword>
<feature type="compositionally biased region" description="Basic and acidic residues" evidence="6">
    <location>
        <begin position="869"/>
        <end position="882"/>
    </location>
</feature>
<dbReference type="PANTHER" id="PTHR23280">
    <property type="entry name" value="4.1 G PROTEIN"/>
    <property type="match status" value="1"/>
</dbReference>
<dbReference type="Proteomes" id="UP001652641">
    <property type="component" value="Chromosome 13"/>
</dbReference>
<dbReference type="SUPFAM" id="SSF47031">
    <property type="entry name" value="Second domain of FERM"/>
    <property type="match status" value="1"/>
</dbReference>
<evidence type="ECO:0000256" key="5">
    <source>
        <dbReference type="ARBA" id="ARBA00023212"/>
    </source>
</evidence>
<dbReference type="InterPro" id="IPR000299">
    <property type="entry name" value="FERM_domain"/>
</dbReference>
<feature type="compositionally biased region" description="Polar residues" evidence="6">
    <location>
        <begin position="998"/>
        <end position="1011"/>
    </location>
</feature>
<dbReference type="SMART" id="SM00295">
    <property type="entry name" value="B41"/>
    <property type="match status" value="1"/>
</dbReference>
<feature type="region of interest" description="Disordered" evidence="6">
    <location>
        <begin position="697"/>
        <end position="737"/>
    </location>
</feature>
<evidence type="ECO:0000313" key="9">
    <source>
        <dbReference type="RefSeq" id="XP_072591074.1"/>
    </source>
</evidence>